<dbReference type="InterPro" id="IPR043519">
    <property type="entry name" value="NT_sf"/>
</dbReference>
<dbReference type="InParanoid" id="A8N5P6"/>
<feature type="region of interest" description="Disordered" evidence="3">
    <location>
        <begin position="1"/>
        <end position="42"/>
    </location>
</feature>
<feature type="compositionally biased region" description="Basic and acidic residues" evidence="3">
    <location>
        <begin position="164"/>
        <end position="173"/>
    </location>
</feature>
<dbReference type="EMBL" id="AACS02000003">
    <property type="protein sequence ID" value="EAU91669.2"/>
    <property type="molecule type" value="Genomic_DNA"/>
</dbReference>
<dbReference type="GO" id="GO:0003887">
    <property type="term" value="F:DNA-directed DNA polymerase activity"/>
    <property type="evidence" value="ECO:0007669"/>
    <property type="project" value="InterPro"/>
</dbReference>
<dbReference type="SUPFAM" id="SSF81585">
    <property type="entry name" value="PsbU/PolX domain-like"/>
    <property type="match status" value="1"/>
</dbReference>
<dbReference type="GO" id="GO:0005634">
    <property type="term" value="C:nucleus"/>
    <property type="evidence" value="ECO:0007669"/>
    <property type="project" value="TreeGrafter"/>
</dbReference>
<dbReference type="InterPro" id="IPR022312">
    <property type="entry name" value="DNA_pol_X"/>
</dbReference>
<accession>A8N5P6</accession>
<keyword evidence="1" id="KW-0808">Transferase</keyword>
<dbReference type="InterPro" id="IPR037160">
    <property type="entry name" value="DNA_Pol_thumb_sf"/>
</dbReference>
<dbReference type="OMA" id="GKPCGHD"/>
<dbReference type="InterPro" id="IPR027421">
    <property type="entry name" value="DNA_pol_lamdba_lyase_dom_sf"/>
</dbReference>
<gene>
    <name evidence="5" type="ORF">CC1G_09351</name>
</gene>
<evidence type="ECO:0000256" key="3">
    <source>
        <dbReference type="SAM" id="MobiDB-lite"/>
    </source>
</evidence>
<dbReference type="PANTHER" id="PTHR11276">
    <property type="entry name" value="DNA POLYMERASE TYPE-X FAMILY MEMBER"/>
    <property type="match status" value="1"/>
</dbReference>
<dbReference type="Proteomes" id="UP000001861">
    <property type="component" value="Unassembled WGS sequence"/>
</dbReference>
<dbReference type="Pfam" id="PF14792">
    <property type="entry name" value="DNA_pol_B_palm"/>
    <property type="match status" value="1"/>
</dbReference>
<comment type="caution">
    <text evidence="5">The sequence shown here is derived from an EMBL/GenBank/DDBJ whole genome shotgun (WGS) entry which is preliminary data.</text>
</comment>
<dbReference type="GO" id="GO:0006303">
    <property type="term" value="P:double-strand break repair via nonhomologous end joining"/>
    <property type="evidence" value="ECO:0007669"/>
    <property type="project" value="TreeGrafter"/>
</dbReference>
<feature type="region of interest" description="Disordered" evidence="3">
    <location>
        <begin position="164"/>
        <end position="196"/>
    </location>
</feature>
<dbReference type="Gene3D" id="1.10.150.110">
    <property type="entry name" value="DNA polymerase beta, N-terminal domain-like"/>
    <property type="match status" value="1"/>
</dbReference>
<dbReference type="Gene3D" id="1.10.150.20">
    <property type="entry name" value="5' to 3' exonuclease, C-terminal subdomain"/>
    <property type="match status" value="1"/>
</dbReference>
<dbReference type="InterPro" id="IPR018944">
    <property type="entry name" value="DNA_pol_lambd_fingers_domain"/>
</dbReference>
<proteinExistence type="predicted"/>
<dbReference type="SMART" id="SM00483">
    <property type="entry name" value="POLXc"/>
    <property type="match status" value="1"/>
</dbReference>
<evidence type="ECO:0000256" key="1">
    <source>
        <dbReference type="ARBA" id="ARBA00022679"/>
    </source>
</evidence>
<dbReference type="VEuPathDB" id="FungiDB:CC1G_09351"/>
<dbReference type="HOGENOM" id="CLU_008698_5_0_1"/>
<dbReference type="Pfam" id="PF14791">
    <property type="entry name" value="DNA_pol_B_thumb"/>
    <property type="match status" value="1"/>
</dbReference>
<dbReference type="Gene3D" id="3.30.210.10">
    <property type="entry name" value="DNA polymerase, thumb domain"/>
    <property type="match status" value="1"/>
</dbReference>
<name>A8N5P6_COPC7</name>
<reference evidence="5 6" key="1">
    <citation type="journal article" date="2010" name="Proc. Natl. Acad. Sci. U.S.A.">
        <title>Insights into evolution of multicellular fungi from the assembled chromosomes of the mushroom Coprinopsis cinerea (Coprinus cinereus).</title>
        <authorList>
            <person name="Stajich J.E."/>
            <person name="Wilke S.K."/>
            <person name="Ahren D."/>
            <person name="Au C.H."/>
            <person name="Birren B.W."/>
            <person name="Borodovsky M."/>
            <person name="Burns C."/>
            <person name="Canback B."/>
            <person name="Casselton L.A."/>
            <person name="Cheng C.K."/>
            <person name="Deng J."/>
            <person name="Dietrich F.S."/>
            <person name="Fargo D.C."/>
            <person name="Farman M.L."/>
            <person name="Gathman A.C."/>
            <person name="Goldberg J."/>
            <person name="Guigo R."/>
            <person name="Hoegger P.J."/>
            <person name="Hooker J.B."/>
            <person name="Huggins A."/>
            <person name="James T.Y."/>
            <person name="Kamada T."/>
            <person name="Kilaru S."/>
            <person name="Kodira C."/>
            <person name="Kues U."/>
            <person name="Kupfer D."/>
            <person name="Kwan H.S."/>
            <person name="Lomsadze A."/>
            <person name="Li W."/>
            <person name="Lilly W.W."/>
            <person name="Ma L.J."/>
            <person name="Mackey A.J."/>
            <person name="Manning G."/>
            <person name="Martin F."/>
            <person name="Muraguchi H."/>
            <person name="Natvig D.O."/>
            <person name="Palmerini H."/>
            <person name="Ramesh M.A."/>
            <person name="Rehmeyer C.J."/>
            <person name="Roe B.A."/>
            <person name="Shenoy N."/>
            <person name="Stanke M."/>
            <person name="Ter-Hovhannisyan V."/>
            <person name="Tunlid A."/>
            <person name="Velagapudi R."/>
            <person name="Vision T.J."/>
            <person name="Zeng Q."/>
            <person name="Zolan M.E."/>
            <person name="Pukkila P.J."/>
        </authorList>
    </citation>
    <scope>NUCLEOTIDE SEQUENCE [LARGE SCALE GENOMIC DNA]</scope>
    <source>
        <strain evidence="6">Okayama-7 / 130 / ATCC MYA-4618 / FGSC 9003</strain>
    </source>
</reference>
<dbReference type="STRING" id="240176.A8N5P6"/>
<dbReference type="PRINTS" id="PR00869">
    <property type="entry name" value="DNAPOLX"/>
</dbReference>
<evidence type="ECO:0000313" key="5">
    <source>
        <dbReference type="EMBL" id="EAU91669.2"/>
    </source>
</evidence>
<dbReference type="InterPro" id="IPR002054">
    <property type="entry name" value="DNA-dir_DNA_pol_X"/>
</dbReference>
<dbReference type="Pfam" id="PF10391">
    <property type="entry name" value="DNA_pol_lambd_f"/>
    <property type="match status" value="1"/>
</dbReference>
<sequence>MTPKRPPARRYNTGSSSSGNERSHKRARTAFSPSPTSDSEQDSDVLKVYLVQAKLGPAEITELYQLVESCPEHGGDLHLQLVPEVIESDIIITAVRMKRRLERHVDWKIAVLTESQRQKAIVTPQWLKDSVEAGHGLPCGKYAAIGELIEETIENCPDPDNCDDCSHSHDHPRSQSMKPPSSAKGVANPSPAVEPTPARVHANWRARYACQRASPLKCPNQGLVEALSVLCRDRELEGLHPNALAYQRAVAVIKYRPGQPGERGLQTPRYGREDILQGPSILNVYRSLPCLLLYQVQEFLEKGSISEVQETLASDRYRTLSTFATIYGIGPGKAQHFYDMGMRTISDLERYYDIDPPSAEEGYSATSVESMQAVERLLREREDWGYDVTFTPNGKRVPSKTSKRGNKPPDLTVPVALALRGEFDLPIPREEVEEMRDVVMRELDELQPGCVSTIVGGYRRGKPQSNDVDIVFSHTDWENGAEIIKGLCTRLTAHMHRKGLITHVMRKRSPANPAVYTATYPSLFADLSGFHAHDALKTDHWDSLEKSLCVFRLPETPTSGPRLHRRLDLIFAAPQSYWTAVIGPDRRCFNAIYVYGRNRKGMKFDSNGLSVTRRVSLILSLLDTHCIDRTRRHDTRLYLPKSEKEVFSILGLDWIDPTMRNADV</sequence>
<dbReference type="OrthoDB" id="205514at2759"/>
<keyword evidence="2" id="KW-0548">Nucleotidyltransferase</keyword>
<dbReference type="GeneID" id="6006630"/>
<dbReference type="FunCoup" id="A8N5P6">
    <property type="interactions" value="186"/>
</dbReference>
<dbReference type="RefSeq" id="XP_001830191.2">
    <property type="nucleotide sequence ID" value="XM_001830139.2"/>
</dbReference>
<organism evidence="5 6">
    <name type="scientific">Coprinopsis cinerea (strain Okayama-7 / 130 / ATCC MYA-4618 / FGSC 9003)</name>
    <name type="common">Inky cap fungus</name>
    <name type="synonym">Hormographiella aspergillata</name>
    <dbReference type="NCBI Taxonomy" id="240176"/>
    <lineage>
        <taxon>Eukaryota</taxon>
        <taxon>Fungi</taxon>
        <taxon>Dikarya</taxon>
        <taxon>Basidiomycota</taxon>
        <taxon>Agaricomycotina</taxon>
        <taxon>Agaricomycetes</taxon>
        <taxon>Agaricomycetidae</taxon>
        <taxon>Agaricales</taxon>
        <taxon>Agaricineae</taxon>
        <taxon>Psathyrellaceae</taxon>
        <taxon>Coprinopsis</taxon>
    </lineage>
</organism>
<evidence type="ECO:0000313" key="6">
    <source>
        <dbReference type="Proteomes" id="UP000001861"/>
    </source>
</evidence>
<dbReference type="SUPFAM" id="SSF47802">
    <property type="entry name" value="DNA polymerase beta, N-terminal domain-like"/>
    <property type="match status" value="1"/>
</dbReference>
<dbReference type="eggNOG" id="KOG2534">
    <property type="taxonomic scope" value="Eukaryota"/>
</dbReference>
<dbReference type="GO" id="GO:0003677">
    <property type="term" value="F:DNA binding"/>
    <property type="evidence" value="ECO:0007669"/>
    <property type="project" value="InterPro"/>
</dbReference>
<feature type="domain" description="DNA-directed DNA polymerase X" evidence="4">
    <location>
        <begin position="218"/>
        <end position="661"/>
    </location>
</feature>
<evidence type="ECO:0000259" key="4">
    <source>
        <dbReference type="SMART" id="SM00483"/>
    </source>
</evidence>
<dbReference type="InterPro" id="IPR029398">
    <property type="entry name" value="PolB_thumb"/>
</dbReference>
<protein>
    <submittedName>
        <fullName evidence="5">DNA polymerase mu</fullName>
    </submittedName>
</protein>
<dbReference type="InterPro" id="IPR028207">
    <property type="entry name" value="DNA_pol_B_palm_palm"/>
</dbReference>
<dbReference type="SUPFAM" id="SSF81301">
    <property type="entry name" value="Nucleotidyltransferase"/>
    <property type="match status" value="1"/>
</dbReference>
<dbReference type="PANTHER" id="PTHR11276:SF40">
    <property type="entry name" value="BRCT DOMAIN-CONTAINING PROTEIN"/>
    <property type="match status" value="1"/>
</dbReference>
<dbReference type="Gene3D" id="3.30.460.10">
    <property type="entry name" value="Beta Polymerase, domain 2"/>
    <property type="match status" value="1"/>
</dbReference>
<keyword evidence="6" id="KW-1185">Reference proteome</keyword>
<dbReference type="AlphaFoldDB" id="A8N5P6"/>
<dbReference type="KEGG" id="cci:CC1G_09351"/>
<evidence type="ECO:0000256" key="2">
    <source>
        <dbReference type="ARBA" id="ARBA00022695"/>
    </source>
</evidence>